<dbReference type="EMBL" id="ACIJ02000016">
    <property type="protein sequence ID" value="EEX72400.1"/>
    <property type="molecule type" value="Genomic_DNA"/>
</dbReference>
<dbReference type="GeneID" id="84575970"/>
<keyword evidence="2" id="KW-1185">Reference proteome</keyword>
<gene>
    <name evidence="1" type="ORF">GCWU000325_00863</name>
</gene>
<dbReference type="OrthoDB" id="2235251at2"/>
<dbReference type="SUPFAM" id="SSF54001">
    <property type="entry name" value="Cysteine proteinases"/>
    <property type="match status" value="1"/>
</dbReference>
<sequence>MKKQILLVLSTLFFIFSCSTENELKPNLQKPQENVSVLSQAALSFAKSLNEGHPTRSAHSGQLAVKSILKLDIKSGIMTRSMDQNDSLLSGIFAVNLTDSQGVVLVSAQGSGVRPIAYLPDEREFDNIVSLDSVSEIAGVVHTAIDENGKVPPPSNDVDYNMRRRYEIEEKLEPKCQVVWHQGEPYNIYCDTKDGKQALAGCVAIAGAQALTVLRPKMDMITSWDEIVAKDPSYDATIEIAKLISFVGKSVDTDYGEKSSGGRVEKLVPLFAKYGIRDYDAPHAIDVLKTRHGAIVVCAYLKKIKKFLGGSKYKKGHAFLADGYIKYKDRSHPYYLHLNYGWGDSKKDGEYTYRKNAYILCTNKTWDDAFVRKGEDWQEKYPYRIRFYSFTYETEKNW</sequence>
<accession>C9LF80</accession>
<comment type="caution">
    <text evidence="1">The sequence shown here is derived from an EMBL/GenBank/DDBJ whole genome shotgun (WGS) entry which is preliminary data.</text>
</comment>
<proteinExistence type="predicted"/>
<dbReference type="PROSITE" id="PS51257">
    <property type="entry name" value="PROKAR_LIPOPROTEIN"/>
    <property type="match status" value="1"/>
</dbReference>
<dbReference type="HOGENOM" id="CLU_692348_0_0_10"/>
<dbReference type="GO" id="GO:0008234">
    <property type="term" value="F:cysteine-type peptidase activity"/>
    <property type="evidence" value="ECO:0007669"/>
    <property type="project" value="InterPro"/>
</dbReference>
<dbReference type="Gene3D" id="3.90.70.50">
    <property type="entry name" value="Peptidase C10, streptopain"/>
    <property type="match status" value="1"/>
</dbReference>
<evidence type="ECO:0008006" key="3">
    <source>
        <dbReference type="Google" id="ProtNLM"/>
    </source>
</evidence>
<dbReference type="STRING" id="626522.GCWU000325_00863"/>
<dbReference type="InterPro" id="IPR038765">
    <property type="entry name" value="Papain-like_cys_pep_sf"/>
</dbReference>
<organism evidence="1 2">
    <name type="scientific">Alloprevotella tannerae ATCC 51259</name>
    <dbReference type="NCBI Taxonomy" id="626522"/>
    <lineage>
        <taxon>Bacteria</taxon>
        <taxon>Pseudomonadati</taxon>
        <taxon>Bacteroidota</taxon>
        <taxon>Bacteroidia</taxon>
        <taxon>Bacteroidales</taxon>
        <taxon>Prevotellaceae</taxon>
        <taxon>Alloprevotella</taxon>
    </lineage>
</organism>
<dbReference type="eggNOG" id="ENOG5033GCT">
    <property type="taxonomic scope" value="Bacteria"/>
</dbReference>
<evidence type="ECO:0000313" key="2">
    <source>
        <dbReference type="Proteomes" id="UP000003460"/>
    </source>
</evidence>
<dbReference type="InterPro" id="IPR000200">
    <property type="entry name" value="Peptidase_C10"/>
</dbReference>
<reference evidence="1" key="1">
    <citation type="submission" date="2009-09" db="EMBL/GenBank/DDBJ databases">
        <authorList>
            <person name="Weinstock G."/>
            <person name="Sodergren E."/>
            <person name="Clifton S."/>
            <person name="Fulton L."/>
            <person name="Fulton B."/>
            <person name="Courtney L."/>
            <person name="Fronick C."/>
            <person name="Harrison M."/>
            <person name="Strong C."/>
            <person name="Farmer C."/>
            <person name="Delahaunty K."/>
            <person name="Markovic C."/>
            <person name="Hall O."/>
            <person name="Minx P."/>
            <person name="Tomlinson C."/>
            <person name="Mitreva M."/>
            <person name="Nelson J."/>
            <person name="Hou S."/>
            <person name="Wollam A."/>
            <person name="Pepin K.H."/>
            <person name="Johnson M."/>
            <person name="Bhonagiri V."/>
            <person name="Nash W.E."/>
            <person name="Warren W."/>
            <person name="Chinwalla A."/>
            <person name="Mardis E.R."/>
            <person name="Wilson R.K."/>
        </authorList>
    </citation>
    <scope>NUCLEOTIDE SEQUENCE [LARGE SCALE GENOMIC DNA]</scope>
    <source>
        <strain evidence="1">ATCC 51259</strain>
    </source>
</reference>
<dbReference type="Pfam" id="PF01640">
    <property type="entry name" value="Peptidase_C10"/>
    <property type="match status" value="1"/>
</dbReference>
<dbReference type="GO" id="GO:0006508">
    <property type="term" value="P:proteolysis"/>
    <property type="evidence" value="ECO:0007669"/>
    <property type="project" value="InterPro"/>
</dbReference>
<name>C9LF80_9BACT</name>
<evidence type="ECO:0000313" key="1">
    <source>
        <dbReference type="EMBL" id="EEX72400.1"/>
    </source>
</evidence>
<dbReference type="AlphaFoldDB" id="C9LF80"/>
<dbReference type="InterPro" id="IPR044934">
    <property type="entry name" value="Streptopain_sf"/>
</dbReference>
<dbReference type="RefSeq" id="WP_006254640.1">
    <property type="nucleotide sequence ID" value="NZ_GG700642.1"/>
</dbReference>
<dbReference type="Proteomes" id="UP000003460">
    <property type="component" value="Unassembled WGS sequence"/>
</dbReference>
<protein>
    <recommendedName>
        <fullName evidence="3">Spi protease inhibitor domain-containing protein</fullName>
    </recommendedName>
</protein>